<dbReference type="STRING" id="300112.A0A4S2KDZ4"/>
<evidence type="ECO:0000256" key="10">
    <source>
        <dbReference type="ARBA" id="ARBA00022833"/>
    </source>
</evidence>
<dbReference type="InterPro" id="IPR014782">
    <property type="entry name" value="Peptidase_M1_dom"/>
</dbReference>
<dbReference type="Pfam" id="PF09127">
    <property type="entry name" value="Leuk-A4-hydro_C"/>
    <property type="match status" value="1"/>
</dbReference>
<comment type="caution">
    <text evidence="14">The sequence shown here is derived from an EMBL/GenBank/DDBJ whole genome shotgun (WGS) entry which is preliminary data.</text>
</comment>
<dbReference type="Pfam" id="PF01433">
    <property type="entry name" value="Peptidase_M1"/>
    <property type="match status" value="1"/>
</dbReference>
<dbReference type="GO" id="GO:0004177">
    <property type="term" value="F:aminopeptidase activity"/>
    <property type="evidence" value="ECO:0007669"/>
    <property type="project" value="TreeGrafter"/>
</dbReference>
<dbReference type="GO" id="GO:0004301">
    <property type="term" value="F:epoxide hydrolase activity"/>
    <property type="evidence" value="ECO:0007669"/>
    <property type="project" value="TreeGrafter"/>
</dbReference>
<comment type="similarity">
    <text evidence="4">Belongs to the peptidase M1 family.</text>
</comment>
<dbReference type="Gene3D" id="1.25.40.320">
    <property type="entry name" value="Peptidase M1, leukotriene A4 hydrolase/aminopeptidase C-terminal domain"/>
    <property type="match status" value="1"/>
</dbReference>
<proteinExistence type="inferred from homology"/>
<keyword evidence="10" id="KW-0862">Zinc</keyword>
<dbReference type="Pfam" id="PF17900">
    <property type="entry name" value="Peptidase_M1_N"/>
    <property type="match status" value="1"/>
</dbReference>
<reference evidence="14 15" key="1">
    <citation type="journal article" date="2019" name="Philos. Trans. R. Soc. Lond., B, Biol. Sci.">
        <title>Ant behaviour and brain gene expression of defending hosts depend on the ecological success of the intruding social parasite.</title>
        <authorList>
            <person name="Kaur R."/>
            <person name="Stoldt M."/>
            <person name="Jongepier E."/>
            <person name="Feldmeyer B."/>
            <person name="Menzel F."/>
            <person name="Bornberg-Bauer E."/>
            <person name="Foitzik S."/>
        </authorList>
    </citation>
    <scope>NUCLEOTIDE SEQUENCE [LARGE SCALE GENOMIC DNA]</scope>
    <source>
        <tissue evidence="14">Whole body</tissue>
    </source>
</reference>
<evidence type="ECO:0000259" key="13">
    <source>
        <dbReference type="SMART" id="SM01263"/>
    </source>
</evidence>
<keyword evidence="11" id="KW-0482">Metalloprotease</keyword>
<keyword evidence="6" id="KW-0472">Membrane</keyword>
<comment type="subcellular location">
    <subcellularLocation>
        <location evidence="3">Cell membrane</location>
        <topology evidence="3">Lipid-anchor</topology>
        <topology evidence="3">GPI-anchor</topology>
    </subcellularLocation>
    <subcellularLocation>
        <location evidence="2">Cytoplasm</location>
    </subcellularLocation>
</comment>
<evidence type="ECO:0000256" key="11">
    <source>
        <dbReference type="ARBA" id="ARBA00023049"/>
    </source>
</evidence>
<dbReference type="InterPro" id="IPR042097">
    <property type="entry name" value="Aminopeptidase_N-like_N_sf"/>
</dbReference>
<evidence type="ECO:0000256" key="9">
    <source>
        <dbReference type="ARBA" id="ARBA00022801"/>
    </source>
</evidence>
<keyword evidence="5" id="KW-0963">Cytoplasm</keyword>
<protein>
    <submittedName>
        <fullName evidence="14">Leukotriene A(4) hydrolase</fullName>
    </submittedName>
</protein>
<dbReference type="PANTHER" id="PTHR45726:SF3">
    <property type="entry name" value="LEUKOTRIENE A-4 HYDROLASE"/>
    <property type="match status" value="1"/>
</dbReference>
<accession>A0A4S2KDZ4</accession>
<comment type="cofactor">
    <cofactor evidence="1">
        <name>Zn(2+)</name>
        <dbReference type="ChEBI" id="CHEBI:29105"/>
    </cofactor>
</comment>
<dbReference type="InterPro" id="IPR027268">
    <property type="entry name" value="Peptidase_M4/M1_CTD_sf"/>
</dbReference>
<dbReference type="SUPFAM" id="SSF63737">
    <property type="entry name" value="Leukotriene A4 hydrolase N-terminal domain"/>
    <property type="match status" value="1"/>
</dbReference>
<dbReference type="Gene3D" id="3.30.2010.30">
    <property type="match status" value="1"/>
</dbReference>
<dbReference type="InterPro" id="IPR016024">
    <property type="entry name" value="ARM-type_fold"/>
</dbReference>
<evidence type="ECO:0000256" key="4">
    <source>
        <dbReference type="ARBA" id="ARBA00010136"/>
    </source>
</evidence>
<keyword evidence="9 14" id="KW-0378">Hydrolase</keyword>
<evidence type="ECO:0000313" key="15">
    <source>
        <dbReference type="Proteomes" id="UP000310200"/>
    </source>
</evidence>
<dbReference type="SUPFAM" id="SSF55486">
    <property type="entry name" value="Metalloproteases ('zincins'), catalytic domain"/>
    <property type="match status" value="1"/>
</dbReference>
<keyword evidence="12" id="KW-0449">Lipoprotein</keyword>
<evidence type="ECO:0000256" key="1">
    <source>
        <dbReference type="ARBA" id="ARBA00001947"/>
    </source>
</evidence>
<dbReference type="SMART" id="SM01263">
    <property type="entry name" value="Leuk-A4-hydro_C"/>
    <property type="match status" value="1"/>
</dbReference>
<dbReference type="GO" id="GO:0005886">
    <property type="term" value="C:plasma membrane"/>
    <property type="evidence" value="ECO:0007669"/>
    <property type="project" value="UniProtKB-SubCell"/>
</dbReference>
<evidence type="ECO:0000256" key="5">
    <source>
        <dbReference type="ARBA" id="ARBA00022490"/>
    </source>
</evidence>
<dbReference type="GO" id="GO:0008237">
    <property type="term" value="F:metallopeptidase activity"/>
    <property type="evidence" value="ECO:0007669"/>
    <property type="project" value="UniProtKB-KW"/>
</dbReference>
<dbReference type="GO" id="GO:0005829">
    <property type="term" value="C:cytosol"/>
    <property type="evidence" value="ECO:0007669"/>
    <property type="project" value="TreeGrafter"/>
</dbReference>
<evidence type="ECO:0000256" key="7">
    <source>
        <dbReference type="ARBA" id="ARBA00022670"/>
    </source>
</evidence>
<dbReference type="EMBL" id="QBLH01002730">
    <property type="protein sequence ID" value="TGZ47561.1"/>
    <property type="molecule type" value="Genomic_DNA"/>
</dbReference>
<evidence type="ECO:0000313" key="14">
    <source>
        <dbReference type="EMBL" id="TGZ47561.1"/>
    </source>
</evidence>
<organism evidence="14 15">
    <name type="scientific">Temnothorax longispinosus</name>
    <dbReference type="NCBI Taxonomy" id="300112"/>
    <lineage>
        <taxon>Eukaryota</taxon>
        <taxon>Metazoa</taxon>
        <taxon>Ecdysozoa</taxon>
        <taxon>Arthropoda</taxon>
        <taxon>Hexapoda</taxon>
        <taxon>Insecta</taxon>
        <taxon>Pterygota</taxon>
        <taxon>Neoptera</taxon>
        <taxon>Endopterygota</taxon>
        <taxon>Hymenoptera</taxon>
        <taxon>Apocrita</taxon>
        <taxon>Aculeata</taxon>
        <taxon>Formicoidea</taxon>
        <taxon>Formicidae</taxon>
        <taxon>Myrmicinae</taxon>
        <taxon>Temnothorax</taxon>
    </lineage>
</organism>
<evidence type="ECO:0000256" key="12">
    <source>
        <dbReference type="ARBA" id="ARBA00023288"/>
    </source>
</evidence>
<gene>
    <name evidence="14" type="ORF">DBV15_11661</name>
</gene>
<keyword evidence="6" id="KW-0325">Glycoprotein</keyword>
<keyword evidence="8" id="KW-0479">Metal-binding</keyword>
<dbReference type="PRINTS" id="PR00756">
    <property type="entry name" value="ALADIPTASE"/>
</dbReference>
<dbReference type="GO" id="GO:0006508">
    <property type="term" value="P:proteolysis"/>
    <property type="evidence" value="ECO:0007669"/>
    <property type="project" value="UniProtKB-KW"/>
</dbReference>
<sequence length="633" mass="73460">MDILRPTKDSHSFAIPELARVTDIHLELIVDFKRRVLKGKVILTITRLPSINQIILDNLGLVISSVTNVLDGTLLHHHHVVTNSAFGSPFCVDLPPTIGTTYNPECKIQIEYETSPNSPALYWLTAAQTGDGKHPFLLSNNKLIYARSWFPCQDTPSVKFTYSAKILVPKNFSVLMSALSHNNVDREDPQLDQYEFRQHLPVSSCAVIIAVGLLQTKKLNERMNIFAEENIFKTNYIKIFRYTAIEKMLQIAKRLCGSYMWGRYDICVLPPSIAHFEIECPCVTFISPLLLHGDRSYVGDSLARNISQSWAGNLVSCSNYEHLWLNKSFSLFISRKIRRSVLYHKGIDVYLQREGLKNLNSLVQEPKNVNKLRCLLPNLEYLSPDILTKYVPYERGYFLLCHLENMLGGPTVFELFLQSYFDNFAFRSINTADWLNYLRQKFPDKVKVAFFLYIQTMMLEDVEWHLWFGNIFFTPIMPELSEMSAWENKCFILAKKWINWDILRVHDIPPFMTADERNLCNIEKILLLNNLHSSHQSLTTVKLCSLNNCFFCGIQNGGEIRFSWLLLCIKVQWDKKVESALNFAVKYCSPNYAYPIFKSLCKWREMRLLMIGQYYQNKKKILNETQEKLNKIL</sequence>
<dbReference type="GO" id="GO:0008270">
    <property type="term" value="F:zinc ion binding"/>
    <property type="evidence" value="ECO:0007669"/>
    <property type="project" value="InterPro"/>
</dbReference>
<keyword evidence="7" id="KW-0645">Protease</keyword>
<dbReference type="InterPro" id="IPR034015">
    <property type="entry name" value="M1_LTA4H"/>
</dbReference>
<dbReference type="Proteomes" id="UP000310200">
    <property type="component" value="Unassembled WGS sequence"/>
</dbReference>
<dbReference type="InterPro" id="IPR015211">
    <property type="entry name" value="Peptidase_M1_C"/>
</dbReference>
<dbReference type="InterPro" id="IPR001930">
    <property type="entry name" value="Peptidase_M1"/>
</dbReference>
<dbReference type="Gene3D" id="1.10.390.10">
    <property type="entry name" value="Neutral Protease Domain 2"/>
    <property type="match status" value="1"/>
</dbReference>
<dbReference type="GO" id="GO:0098552">
    <property type="term" value="C:side of membrane"/>
    <property type="evidence" value="ECO:0007669"/>
    <property type="project" value="UniProtKB-KW"/>
</dbReference>
<evidence type="ECO:0000256" key="8">
    <source>
        <dbReference type="ARBA" id="ARBA00022723"/>
    </source>
</evidence>
<dbReference type="InterPro" id="IPR038502">
    <property type="entry name" value="M1_LTA-4_hydro/amino_C_sf"/>
</dbReference>
<dbReference type="InterPro" id="IPR045357">
    <property type="entry name" value="Aminopeptidase_N-like_N"/>
</dbReference>
<dbReference type="AlphaFoldDB" id="A0A4S2KDZ4"/>
<evidence type="ECO:0000256" key="6">
    <source>
        <dbReference type="ARBA" id="ARBA00022622"/>
    </source>
</evidence>
<dbReference type="SUPFAM" id="SSF48371">
    <property type="entry name" value="ARM repeat"/>
    <property type="match status" value="1"/>
</dbReference>
<feature type="domain" description="Peptidase M1 leukotriene A4 hydrolase/aminopeptidase C-terminal" evidence="13">
    <location>
        <begin position="485"/>
        <end position="633"/>
    </location>
</feature>
<evidence type="ECO:0000256" key="2">
    <source>
        <dbReference type="ARBA" id="ARBA00004496"/>
    </source>
</evidence>
<keyword evidence="6" id="KW-0336">GPI-anchor</keyword>
<keyword evidence="15" id="KW-1185">Reference proteome</keyword>
<evidence type="ECO:0000256" key="3">
    <source>
        <dbReference type="ARBA" id="ARBA00004609"/>
    </source>
</evidence>
<name>A0A4S2KDZ4_9HYME</name>
<dbReference type="GO" id="GO:0043171">
    <property type="term" value="P:peptide catabolic process"/>
    <property type="evidence" value="ECO:0007669"/>
    <property type="project" value="TreeGrafter"/>
</dbReference>
<dbReference type="PANTHER" id="PTHR45726">
    <property type="entry name" value="LEUKOTRIENE A-4 HYDROLASE"/>
    <property type="match status" value="1"/>
</dbReference>
<dbReference type="Gene3D" id="2.60.40.1730">
    <property type="entry name" value="tricorn interacting facor f3 domain"/>
    <property type="match status" value="1"/>
</dbReference>